<reference evidence="1" key="1">
    <citation type="submission" date="2022-11" db="EMBL/GenBank/DDBJ databases">
        <authorList>
            <person name="Kikuchi T."/>
        </authorList>
    </citation>
    <scope>NUCLEOTIDE SEQUENCE</scope>
    <source>
        <strain evidence="1">PS1010</strain>
    </source>
</reference>
<comment type="caution">
    <text evidence="1">The sequence shown here is derived from an EMBL/GenBank/DDBJ whole genome shotgun (WGS) entry which is preliminary data.</text>
</comment>
<gene>
    <name evidence="1" type="ORF">CAMP_LOCUS17847</name>
</gene>
<dbReference type="EMBL" id="CANHGI010000006">
    <property type="protein sequence ID" value="CAI5455210.1"/>
    <property type="molecule type" value="Genomic_DNA"/>
</dbReference>
<organism evidence="1 2">
    <name type="scientific">Caenorhabditis angaria</name>
    <dbReference type="NCBI Taxonomy" id="860376"/>
    <lineage>
        <taxon>Eukaryota</taxon>
        <taxon>Metazoa</taxon>
        <taxon>Ecdysozoa</taxon>
        <taxon>Nematoda</taxon>
        <taxon>Chromadorea</taxon>
        <taxon>Rhabditida</taxon>
        <taxon>Rhabditina</taxon>
        <taxon>Rhabditomorpha</taxon>
        <taxon>Rhabditoidea</taxon>
        <taxon>Rhabditidae</taxon>
        <taxon>Peloderinae</taxon>
        <taxon>Caenorhabditis</taxon>
    </lineage>
</organism>
<name>A0A9P1J214_9PELO</name>
<keyword evidence="2" id="KW-1185">Reference proteome</keyword>
<evidence type="ECO:0000313" key="2">
    <source>
        <dbReference type="Proteomes" id="UP001152747"/>
    </source>
</evidence>
<dbReference type="AlphaFoldDB" id="A0A9P1J214"/>
<protein>
    <submittedName>
        <fullName evidence="1">Uncharacterized protein</fullName>
    </submittedName>
</protein>
<sequence length="193" mass="22487">MEEICIFLLCLRFSSLIACCILTYAPFDSFLLLSTSCFKMDRCEDVLPFPLRGFQITLISYRLEKSHRLMNEIASNPVMPHHKKMEATFSLLDVMRKLQNIDNTKAYKRESGQLYETIAKWEKFQNQSMVVGINHINMQLNQGPIIKDEVENVEVPEADNVGEDLNDHKDRISKVQRWVNNIESIPHFEDSLF</sequence>
<evidence type="ECO:0000313" key="1">
    <source>
        <dbReference type="EMBL" id="CAI5455210.1"/>
    </source>
</evidence>
<dbReference type="Proteomes" id="UP001152747">
    <property type="component" value="Unassembled WGS sequence"/>
</dbReference>
<proteinExistence type="predicted"/>
<accession>A0A9P1J214</accession>